<evidence type="ECO:0000313" key="8">
    <source>
        <dbReference type="Proteomes" id="UP000749559"/>
    </source>
</evidence>
<dbReference type="SMART" id="SM01117">
    <property type="entry name" value="Cyt-b5"/>
    <property type="match status" value="1"/>
</dbReference>
<comment type="subcellular location">
    <subcellularLocation>
        <location evidence="1">Endoplasmic reticulum</location>
    </subcellularLocation>
</comment>
<dbReference type="EMBL" id="CAIIXF020000007">
    <property type="protein sequence ID" value="CAH1789519.1"/>
    <property type="molecule type" value="Genomic_DNA"/>
</dbReference>
<keyword evidence="2" id="KW-0349">Heme</keyword>
<dbReference type="Proteomes" id="UP000749559">
    <property type="component" value="Unassembled WGS sequence"/>
</dbReference>
<dbReference type="OrthoDB" id="547796at2759"/>
<dbReference type="InterPro" id="IPR050577">
    <property type="entry name" value="MAPR/NEUFC/NENF-like"/>
</dbReference>
<proteinExistence type="inferred from homology"/>
<evidence type="ECO:0000256" key="3">
    <source>
        <dbReference type="ARBA" id="ARBA00022723"/>
    </source>
</evidence>
<dbReference type="GO" id="GO:0016020">
    <property type="term" value="C:membrane"/>
    <property type="evidence" value="ECO:0007669"/>
    <property type="project" value="TreeGrafter"/>
</dbReference>
<dbReference type="PANTHER" id="PTHR10281">
    <property type="entry name" value="MEMBRANE-ASSOCIATED PROGESTERONE RECEPTOR COMPONENT-RELATED"/>
    <property type="match status" value="1"/>
</dbReference>
<organism evidence="7 8">
    <name type="scientific">Owenia fusiformis</name>
    <name type="common">Polychaete worm</name>
    <dbReference type="NCBI Taxonomy" id="6347"/>
    <lineage>
        <taxon>Eukaryota</taxon>
        <taxon>Metazoa</taxon>
        <taxon>Spiralia</taxon>
        <taxon>Lophotrochozoa</taxon>
        <taxon>Annelida</taxon>
        <taxon>Polychaeta</taxon>
        <taxon>Sedentaria</taxon>
        <taxon>Canalipalpata</taxon>
        <taxon>Sabellida</taxon>
        <taxon>Oweniida</taxon>
        <taxon>Oweniidae</taxon>
        <taxon>Owenia</taxon>
    </lineage>
</organism>
<evidence type="ECO:0000256" key="6">
    <source>
        <dbReference type="ARBA" id="ARBA00038357"/>
    </source>
</evidence>
<evidence type="ECO:0000256" key="4">
    <source>
        <dbReference type="ARBA" id="ARBA00022824"/>
    </source>
</evidence>
<dbReference type="AlphaFoldDB" id="A0A8J1TRW1"/>
<dbReference type="GO" id="GO:0005783">
    <property type="term" value="C:endoplasmic reticulum"/>
    <property type="evidence" value="ECO:0007669"/>
    <property type="project" value="UniProtKB-SubCell"/>
</dbReference>
<gene>
    <name evidence="7" type="ORF">OFUS_LOCUS14863</name>
</gene>
<dbReference type="InterPro" id="IPR036400">
    <property type="entry name" value="Cyt_B5-like_heme/steroid_sf"/>
</dbReference>
<accession>A0A8J1TRW1</accession>
<dbReference type="Pfam" id="PF00173">
    <property type="entry name" value="Cyt-b5"/>
    <property type="match status" value="1"/>
</dbReference>
<reference evidence="7" key="1">
    <citation type="submission" date="2022-03" db="EMBL/GenBank/DDBJ databases">
        <authorList>
            <person name="Martin C."/>
        </authorList>
    </citation>
    <scope>NUCLEOTIDE SEQUENCE</scope>
</reference>
<dbReference type="PANTHER" id="PTHR10281:SF72">
    <property type="entry name" value="NEUDESIN"/>
    <property type="match status" value="1"/>
</dbReference>
<evidence type="ECO:0000256" key="1">
    <source>
        <dbReference type="ARBA" id="ARBA00004240"/>
    </source>
</evidence>
<dbReference type="InterPro" id="IPR001199">
    <property type="entry name" value="Cyt_B5-like_heme/steroid-bd"/>
</dbReference>
<dbReference type="GO" id="GO:0046872">
    <property type="term" value="F:metal ion binding"/>
    <property type="evidence" value="ECO:0007669"/>
    <property type="project" value="UniProtKB-KW"/>
</dbReference>
<protein>
    <submittedName>
        <fullName evidence="7">Uncharacterized protein</fullName>
    </submittedName>
</protein>
<name>A0A8J1TRW1_OWEFU</name>
<comment type="caution">
    <text evidence="7">The sequence shown here is derived from an EMBL/GenBank/DDBJ whole genome shotgun (WGS) entry which is preliminary data.</text>
</comment>
<keyword evidence="3" id="KW-0479">Metal-binding</keyword>
<dbReference type="SUPFAM" id="SSF55856">
    <property type="entry name" value="Cytochrome b5-like heme/steroid binding domain"/>
    <property type="match status" value="1"/>
</dbReference>
<dbReference type="Gene3D" id="3.10.120.10">
    <property type="entry name" value="Cytochrome b5-like heme/steroid binding domain"/>
    <property type="match status" value="1"/>
</dbReference>
<evidence type="ECO:0000313" key="7">
    <source>
        <dbReference type="EMBL" id="CAH1789519.1"/>
    </source>
</evidence>
<keyword evidence="5" id="KW-0408">Iron</keyword>
<sequence>MLNMNTLTPFAFLLLLGLVFGHGKPDADTEKEPVMTKEEIKSLRQALKEAREKPQVPYVLKELTIPETFENGEKPKIFTDEELAKHDGSNPDLPILLACKGEVFDVTEGKDFYGPGNAYNALTGKDASRAIAMMSIDEDEMTPDLSGLTNAQLEMLDIFWEGTYKSKYPSVGFTQRLYDEIQQKKKDEL</sequence>
<keyword evidence="4" id="KW-0256">Endoplasmic reticulum</keyword>
<keyword evidence="8" id="KW-1185">Reference proteome</keyword>
<comment type="similarity">
    <text evidence="6">Belongs to the cytochrome b5 family. MAPR subfamily.</text>
</comment>
<evidence type="ECO:0000256" key="2">
    <source>
        <dbReference type="ARBA" id="ARBA00022617"/>
    </source>
</evidence>
<evidence type="ECO:0000256" key="5">
    <source>
        <dbReference type="ARBA" id="ARBA00023004"/>
    </source>
</evidence>